<dbReference type="InterPro" id="IPR047115">
    <property type="entry name" value="ARSB"/>
</dbReference>
<organism evidence="9">
    <name type="scientific">Menopon gallinae</name>
    <name type="common">poultry shaft louse</name>
    <dbReference type="NCBI Taxonomy" id="328185"/>
    <lineage>
        <taxon>Eukaryota</taxon>
        <taxon>Metazoa</taxon>
        <taxon>Ecdysozoa</taxon>
        <taxon>Arthropoda</taxon>
        <taxon>Hexapoda</taxon>
        <taxon>Insecta</taxon>
        <taxon>Pterygota</taxon>
        <taxon>Neoptera</taxon>
        <taxon>Paraneoptera</taxon>
        <taxon>Psocodea</taxon>
        <taxon>Troctomorpha</taxon>
        <taxon>Phthiraptera</taxon>
        <taxon>Amblycera</taxon>
        <taxon>Menoponidae</taxon>
        <taxon>Menopon</taxon>
    </lineage>
</organism>
<protein>
    <recommendedName>
        <fullName evidence="8">Sulfatase N-terminal domain-containing protein</fullName>
    </recommendedName>
</protein>
<dbReference type="PANTHER" id="PTHR10342:SF273">
    <property type="entry name" value="RE14504P"/>
    <property type="match status" value="1"/>
</dbReference>
<dbReference type="PROSITE" id="PS00523">
    <property type="entry name" value="SULFATASE_1"/>
    <property type="match status" value="1"/>
</dbReference>
<evidence type="ECO:0000256" key="7">
    <source>
        <dbReference type="SAM" id="SignalP"/>
    </source>
</evidence>
<dbReference type="AlphaFoldDB" id="A0AAW2IFV9"/>
<comment type="cofactor">
    <cofactor evidence="1">
        <name>Ca(2+)</name>
        <dbReference type="ChEBI" id="CHEBI:29108"/>
    </cofactor>
</comment>
<feature type="domain" description="Sulfatase N-terminal" evidence="8">
    <location>
        <begin position="23"/>
        <end position="343"/>
    </location>
</feature>
<dbReference type="Pfam" id="PF00884">
    <property type="entry name" value="Sulfatase"/>
    <property type="match status" value="1"/>
</dbReference>
<keyword evidence="5" id="KW-0106">Calcium</keyword>
<gene>
    <name evidence="9" type="ORF">PYX00_001860</name>
</gene>
<evidence type="ECO:0000313" key="9">
    <source>
        <dbReference type="EMBL" id="KAL0280628.1"/>
    </source>
</evidence>
<name>A0AAW2IFV9_9NEOP</name>
<dbReference type="GO" id="GO:0046872">
    <property type="term" value="F:metal ion binding"/>
    <property type="evidence" value="ECO:0007669"/>
    <property type="project" value="UniProtKB-KW"/>
</dbReference>
<dbReference type="CDD" id="cd16029">
    <property type="entry name" value="4-S"/>
    <property type="match status" value="1"/>
</dbReference>
<evidence type="ECO:0000256" key="5">
    <source>
        <dbReference type="ARBA" id="ARBA00022837"/>
    </source>
</evidence>
<evidence type="ECO:0000256" key="4">
    <source>
        <dbReference type="ARBA" id="ARBA00022801"/>
    </source>
</evidence>
<evidence type="ECO:0000256" key="3">
    <source>
        <dbReference type="ARBA" id="ARBA00022723"/>
    </source>
</evidence>
<dbReference type="InterPro" id="IPR017850">
    <property type="entry name" value="Alkaline_phosphatase_core_sf"/>
</dbReference>
<comment type="caution">
    <text evidence="9">The sequence shown here is derived from an EMBL/GenBank/DDBJ whole genome shotgun (WGS) entry which is preliminary data.</text>
</comment>
<comment type="similarity">
    <text evidence="2">Belongs to the sulfatase family.</text>
</comment>
<keyword evidence="4" id="KW-0378">Hydrolase</keyword>
<dbReference type="Gene3D" id="3.40.720.10">
    <property type="entry name" value="Alkaline Phosphatase, subunit A"/>
    <property type="match status" value="1"/>
</dbReference>
<dbReference type="InterPro" id="IPR000917">
    <property type="entry name" value="Sulfatase_N"/>
</dbReference>
<dbReference type="Gene3D" id="3.30.1120.10">
    <property type="match status" value="1"/>
</dbReference>
<keyword evidence="6" id="KW-0325">Glycoprotein</keyword>
<dbReference type="InterPro" id="IPR024607">
    <property type="entry name" value="Sulfatase_CS"/>
</dbReference>
<reference evidence="9" key="1">
    <citation type="journal article" date="2024" name="Gigascience">
        <title>Chromosome-level genome of the poultry shaft louse Menopon gallinae provides insight into the host-switching and adaptive evolution of parasitic lice.</title>
        <authorList>
            <person name="Xu Y."/>
            <person name="Ma L."/>
            <person name="Liu S."/>
            <person name="Liang Y."/>
            <person name="Liu Q."/>
            <person name="He Z."/>
            <person name="Tian L."/>
            <person name="Duan Y."/>
            <person name="Cai W."/>
            <person name="Li H."/>
            <person name="Song F."/>
        </authorList>
    </citation>
    <scope>NUCLEOTIDE SEQUENCE</scope>
    <source>
        <strain evidence="9">Cailab_2023a</strain>
    </source>
</reference>
<dbReference type="GO" id="GO:0008484">
    <property type="term" value="F:sulfuric ester hydrolase activity"/>
    <property type="evidence" value="ECO:0007669"/>
    <property type="project" value="InterPro"/>
</dbReference>
<feature type="chain" id="PRO_5043654688" description="Sulfatase N-terminal domain-containing protein" evidence="7">
    <location>
        <begin position="19"/>
        <end position="535"/>
    </location>
</feature>
<keyword evidence="7" id="KW-0732">Signal</keyword>
<keyword evidence="3" id="KW-0479">Metal-binding</keyword>
<dbReference type="SUPFAM" id="SSF53649">
    <property type="entry name" value="Alkaline phosphatase-like"/>
    <property type="match status" value="1"/>
</dbReference>
<evidence type="ECO:0000256" key="6">
    <source>
        <dbReference type="ARBA" id="ARBA00023180"/>
    </source>
</evidence>
<dbReference type="PANTHER" id="PTHR10342">
    <property type="entry name" value="ARYLSULFATASE"/>
    <property type="match status" value="1"/>
</dbReference>
<proteinExistence type="inferred from homology"/>
<feature type="signal peptide" evidence="7">
    <location>
        <begin position="1"/>
        <end position="18"/>
    </location>
</feature>
<dbReference type="EMBL" id="JARGDH010000001">
    <property type="protein sequence ID" value="KAL0280628.1"/>
    <property type="molecule type" value="Genomic_DNA"/>
</dbReference>
<evidence type="ECO:0000256" key="2">
    <source>
        <dbReference type="ARBA" id="ARBA00008779"/>
    </source>
</evidence>
<evidence type="ECO:0000259" key="8">
    <source>
        <dbReference type="Pfam" id="PF00884"/>
    </source>
</evidence>
<sequence length="535" mass="60331">MEILILLLCLSIATIGSAQQPKPHIIFILADDLGYNDVGFHGSNQIPTPNIDALAYTGIILDNYYVAPVCTPTRAAIMTGKYPIHTGMQHSVILGSTPYGLGLNEKLLPQYLKINGYTTRAIGKWHLGHFRKEYTPEFRGFDSHYGYWLGRQDYYDHSSMDANLFWGYDFKRGLNSSWDDYANYSTDLYTEEAVKIIREHDTSKPLFLYMAYQAVHSGNIYNHLQAPPEVIDKFSYIKDENRRKFAGMLSAMDYSIGEIISALSERDILDNAIIVFSTDNGGPAAGFDDNAASNWPLRGVKATLWQGGVKAAGFIWSPLLPSGVISKGLMHAADWLPTLLHAATGKDPLLTRIDGQDMWKTFSDSQPSGRNEVLLNIDPIEKLSGLIHRNWKLVKGRARGGDWDKWYGPSARDEEYNWAALWACKAAKSLNSILPLPAKTAIEKLRQEASLSCNSAALESQTDDNSTEYVYLFDISKDPCETHNLANTERARLDMMNAILQKYMEGMAKPRNKKSDPRSHPKYFGYQWVNWMDYM</sequence>
<accession>A0AAW2IFV9</accession>
<dbReference type="PROSITE" id="PS00149">
    <property type="entry name" value="SULFATASE_2"/>
    <property type="match status" value="1"/>
</dbReference>
<evidence type="ECO:0000256" key="1">
    <source>
        <dbReference type="ARBA" id="ARBA00001913"/>
    </source>
</evidence>